<organism evidence="1 2">
    <name type="scientific">Tectimicrobiota bacterium</name>
    <dbReference type="NCBI Taxonomy" id="2528274"/>
    <lineage>
        <taxon>Bacteria</taxon>
        <taxon>Pseudomonadati</taxon>
        <taxon>Nitrospinota/Tectimicrobiota group</taxon>
        <taxon>Candidatus Tectimicrobiota</taxon>
    </lineage>
</organism>
<name>A0A932ZV54_UNCTE</name>
<gene>
    <name evidence="1" type="ORF">HY618_06560</name>
</gene>
<dbReference type="EMBL" id="JACQRX010000286">
    <property type="protein sequence ID" value="MBI4252105.1"/>
    <property type="molecule type" value="Genomic_DNA"/>
</dbReference>
<evidence type="ECO:0000313" key="1">
    <source>
        <dbReference type="EMBL" id="MBI4252105.1"/>
    </source>
</evidence>
<protein>
    <submittedName>
        <fullName evidence="1">Uncharacterized protein</fullName>
    </submittedName>
</protein>
<comment type="caution">
    <text evidence="1">The sequence shown here is derived from an EMBL/GenBank/DDBJ whole genome shotgun (WGS) entry which is preliminary data.</text>
</comment>
<dbReference type="Proteomes" id="UP000752292">
    <property type="component" value="Unassembled WGS sequence"/>
</dbReference>
<sequence>MNRCTRVTFSGSSGADYQFEVYPLNAIFNDFAAVYMFTKRSEGADGEGRHTAVFIGESEELGARLSEQDVLKSVERYKFNCVCVYREDDEDLRAAAEADLRKRYKPKGNGRAHLLN</sequence>
<dbReference type="AlphaFoldDB" id="A0A932ZV54"/>
<reference evidence="1" key="1">
    <citation type="submission" date="2020-07" db="EMBL/GenBank/DDBJ databases">
        <title>Huge and variable diversity of episymbiotic CPR bacteria and DPANN archaea in groundwater ecosystems.</title>
        <authorList>
            <person name="He C.Y."/>
            <person name="Keren R."/>
            <person name="Whittaker M."/>
            <person name="Farag I.F."/>
            <person name="Doudna J."/>
            <person name="Cate J.H.D."/>
            <person name="Banfield J.F."/>
        </authorList>
    </citation>
    <scope>NUCLEOTIDE SEQUENCE</scope>
    <source>
        <strain evidence="1">NC_groundwater_1370_Ag_S-0.2um_69_93</strain>
    </source>
</reference>
<accession>A0A932ZV54</accession>
<evidence type="ECO:0000313" key="2">
    <source>
        <dbReference type="Proteomes" id="UP000752292"/>
    </source>
</evidence>
<proteinExistence type="predicted"/>